<keyword evidence="1" id="KW-0732">Signal</keyword>
<evidence type="ECO:0000256" key="1">
    <source>
        <dbReference type="SAM" id="SignalP"/>
    </source>
</evidence>
<sequence>MTRKTNQWNNLRKLPLAAAIAATVSAAPVSAFQFFLGDDIEGAFDTTLSAGASWRVADRDKDQLAQGNLGPEFAYSGVGGSSNNYDDGNWNFDQGDTYSKIIKGNSELLLTYENFGGFVRGKYWYDFELKDEKRATDGVGQRRQLNDHADKNASGAELLDAYVWGDFQIGETPLSLRLGKQVVSWGESTFIQNGISVINPVDVSAIRAPGAEIKEAFIPVNMVYTSLGITENLSMEAFAQLEWEKTRPDDCGTFFSGNDFAPDDCGPVLLAGQLPDFVVYQQGAFAPRVGDVEPDDGDQYGIAFRYYAAELNDTEFGLYYIRYHSRTPYSSGIVNNPSSPNAALGQANDPDQAFSSFPSYFIEYPEGIHLYGLSFNTSLESGWSLSGEYSFRANLPVQWNAFELIYGGLQLPYSKMFQKYNPDGQTNLAGQELPGYDRYKVSQAQFTLIRFFDQVFGASRMTVVSEFGATYVHDLPGKDEARYGRSGHMGFGEFDYQLGPLSLNCKTSPQVSPVPTNVNPNHCTNDGFTTGFSWGYRARIVLDYNDVFAGINMQPQLAWSHDVVGYSPEPGPSFVEGRKAIGLSLKAVYLNQYSATLGYTNFFGGEPYNMANDRDNVSLSVSYSF</sequence>
<gene>
    <name evidence="2" type="ORF">OLMES_1911</name>
</gene>
<dbReference type="InterPro" id="IPR010727">
    <property type="entry name" value="DUF1302"/>
</dbReference>
<name>A0A1Y0I927_9GAMM</name>
<keyword evidence="3" id="KW-1185">Reference proteome</keyword>
<dbReference type="AlphaFoldDB" id="A0A1Y0I927"/>
<dbReference type="OrthoDB" id="7000272at2"/>
<evidence type="ECO:0000313" key="3">
    <source>
        <dbReference type="Proteomes" id="UP000196027"/>
    </source>
</evidence>
<feature type="signal peptide" evidence="1">
    <location>
        <begin position="1"/>
        <end position="31"/>
    </location>
</feature>
<protein>
    <submittedName>
        <fullName evidence="2">ABC-type dipeptide transport system, periplasmic component</fullName>
    </submittedName>
</protein>
<accession>A0A1Y0I927</accession>
<dbReference type="Proteomes" id="UP000196027">
    <property type="component" value="Chromosome"/>
</dbReference>
<reference evidence="2 3" key="1">
    <citation type="submission" date="2017-05" db="EMBL/GenBank/DDBJ databases">
        <title>Genomic insights into alkan degradation activity of Oleiphilus messinensis.</title>
        <authorList>
            <person name="Kozyavkin S.A."/>
            <person name="Slesarev A.I."/>
            <person name="Golyshin P.N."/>
            <person name="Korzhenkov A."/>
            <person name="Golyshina O.N."/>
            <person name="Toshchakov S.V."/>
        </authorList>
    </citation>
    <scope>NUCLEOTIDE SEQUENCE [LARGE SCALE GENOMIC DNA]</scope>
    <source>
        <strain evidence="2 3">ME102</strain>
    </source>
</reference>
<dbReference type="KEGG" id="ome:OLMES_1911"/>
<dbReference type="Pfam" id="PF06980">
    <property type="entry name" value="DUF1302"/>
    <property type="match status" value="1"/>
</dbReference>
<feature type="chain" id="PRO_5012824241" evidence="1">
    <location>
        <begin position="32"/>
        <end position="625"/>
    </location>
</feature>
<organism evidence="2 3">
    <name type="scientific">Oleiphilus messinensis</name>
    <dbReference type="NCBI Taxonomy" id="141451"/>
    <lineage>
        <taxon>Bacteria</taxon>
        <taxon>Pseudomonadati</taxon>
        <taxon>Pseudomonadota</taxon>
        <taxon>Gammaproteobacteria</taxon>
        <taxon>Oceanospirillales</taxon>
        <taxon>Oleiphilaceae</taxon>
        <taxon>Oleiphilus</taxon>
    </lineage>
</organism>
<dbReference type="EMBL" id="CP021425">
    <property type="protein sequence ID" value="ARU55985.1"/>
    <property type="molecule type" value="Genomic_DNA"/>
</dbReference>
<evidence type="ECO:0000313" key="2">
    <source>
        <dbReference type="EMBL" id="ARU55985.1"/>
    </source>
</evidence>
<proteinExistence type="predicted"/>
<dbReference type="RefSeq" id="WP_087461026.1">
    <property type="nucleotide sequence ID" value="NZ_CP021425.1"/>
</dbReference>